<accession>A0AAV4NLR4</accession>
<gene>
    <name evidence="2" type="ORF">CDAR_241841</name>
</gene>
<organism evidence="2 3">
    <name type="scientific">Caerostris darwini</name>
    <dbReference type="NCBI Taxonomy" id="1538125"/>
    <lineage>
        <taxon>Eukaryota</taxon>
        <taxon>Metazoa</taxon>
        <taxon>Ecdysozoa</taxon>
        <taxon>Arthropoda</taxon>
        <taxon>Chelicerata</taxon>
        <taxon>Arachnida</taxon>
        <taxon>Araneae</taxon>
        <taxon>Araneomorphae</taxon>
        <taxon>Entelegynae</taxon>
        <taxon>Araneoidea</taxon>
        <taxon>Araneidae</taxon>
        <taxon>Caerostris</taxon>
    </lineage>
</organism>
<evidence type="ECO:0000313" key="3">
    <source>
        <dbReference type="Proteomes" id="UP001054837"/>
    </source>
</evidence>
<evidence type="ECO:0000256" key="1">
    <source>
        <dbReference type="SAM" id="MobiDB-lite"/>
    </source>
</evidence>
<dbReference type="Proteomes" id="UP001054837">
    <property type="component" value="Unassembled WGS sequence"/>
</dbReference>
<feature type="compositionally biased region" description="Low complexity" evidence="1">
    <location>
        <begin position="91"/>
        <end position="108"/>
    </location>
</feature>
<dbReference type="EMBL" id="BPLQ01001822">
    <property type="protein sequence ID" value="GIX85734.1"/>
    <property type="molecule type" value="Genomic_DNA"/>
</dbReference>
<dbReference type="AlphaFoldDB" id="A0AAV4NLR4"/>
<feature type="compositionally biased region" description="Basic and acidic residues" evidence="1">
    <location>
        <begin position="73"/>
        <end position="90"/>
    </location>
</feature>
<feature type="region of interest" description="Disordered" evidence="1">
    <location>
        <begin position="73"/>
        <end position="130"/>
    </location>
</feature>
<protein>
    <recommendedName>
        <fullName evidence="4">Ycf15</fullName>
    </recommendedName>
</protein>
<comment type="caution">
    <text evidence="2">The sequence shown here is derived from an EMBL/GenBank/DDBJ whole genome shotgun (WGS) entry which is preliminary data.</text>
</comment>
<feature type="compositionally biased region" description="Basic and acidic residues" evidence="1">
    <location>
        <begin position="121"/>
        <end position="130"/>
    </location>
</feature>
<keyword evidence="3" id="KW-1185">Reference proteome</keyword>
<reference evidence="2 3" key="1">
    <citation type="submission" date="2021-06" db="EMBL/GenBank/DDBJ databases">
        <title>Caerostris darwini draft genome.</title>
        <authorList>
            <person name="Kono N."/>
            <person name="Arakawa K."/>
        </authorList>
    </citation>
    <scope>NUCLEOTIDE SEQUENCE [LARGE SCALE GENOMIC DNA]</scope>
</reference>
<evidence type="ECO:0000313" key="2">
    <source>
        <dbReference type="EMBL" id="GIX85734.1"/>
    </source>
</evidence>
<name>A0AAV4NLR4_9ARAC</name>
<sequence length="130" mass="14952">MNDITFHARFLLLFEMDSGEHIPLRNMHWGRIGKKNESKHPKFIHLSLSPSIRTFFSGHSLRTRAFISVLQGPRDEISSSGDHDPNEKNRPPTNNNNRMVSSELGLLWGEEESSVGPWGSRMREDNRMLP</sequence>
<proteinExistence type="predicted"/>
<evidence type="ECO:0008006" key="4">
    <source>
        <dbReference type="Google" id="ProtNLM"/>
    </source>
</evidence>